<evidence type="ECO:0000313" key="2">
    <source>
        <dbReference type="EMBL" id="KAK1160716.1"/>
    </source>
</evidence>
<accession>A0AAD8D1H8</accession>
<feature type="compositionally biased region" description="Low complexity" evidence="1">
    <location>
        <begin position="71"/>
        <end position="83"/>
    </location>
</feature>
<feature type="non-terminal residue" evidence="2">
    <location>
        <position position="1"/>
    </location>
</feature>
<keyword evidence="3" id="KW-1185">Reference proteome</keyword>
<reference evidence="2" key="1">
    <citation type="submission" date="2022-02" db="EMBL/GenBank/DDBJ databases">
        <title>Atlantic sturgeon de novo genome assembly.</title>
        <authorList>
            <person name="Stock M."/>
            <person name="Klopp C."/>
            <person name="Guiguen Y."/>
            <person name="Cabau C."/>
            <person name="Parinello H."/>
            <person name="Santidrian Yebra-Pimentel E."/>
            <person name="Kuhl H."/>
            <person name="Dirks R.P."/>
            <person name="Guessner J."/>
            <person name="Wuertz S."/>
            <person name="Du K."/>
            <person name="Schartl M."/>
        </authorList>
    </citation>
    <scope>NUCLEOTIDE SEQUENCE</scope>
    <source>
        <strain evidence="2">STURGEONOMICS-FGT-2020</strain>
        <tissue evidence="2">Whole blood</tissue>
    </source>
</reference>
<proteinExistence type="predicted"/>
<dbReference type="AlphaFoldDB" id="A0AAD8D1H8"/>
<dbReference type="Proteomes" id="UP001230051">
    <property type="component" value="Unassembled WGS sequence"/>
</dbReference>
<comment type="caution">
    <text evidence="2">The sequence shown here is derived from an EMBL/GenBank/DDBJ whole genome shotgun (WGS) entry which is preliminary data.</text>
</comment>
<sequence length="197" mass="21743">VSREEIAHMKITDSHVDFIEDTSLCSLCSLLYTAPAKSLYEDSDYRSDHSASHRHHIAYQGGSLTEKRNHSFTSSNSSGSLESRPCSSASLSEKDAAQDSIEDLDHVSQSTDYSLKNHPPGPQSDHERSICCSCSSSSCSCTSKDRTKMDAEAEAAFTNEVSKEKKMDYDDVIGSNSIAQARWTSVIQKVRICIYEV</sequence>
<protein>
    <submittedName>
        <fullName evidence="2">Uncharacterized protein</fullName>
    </submittedName>
</protein>
<evidence type="ECO:0000256" key="1">
    <source>
        <dbReference type="SAM" id="MobiDB-lite"/>
    </source>
</evidence>
<feature type="region of interest" description="Disordered" evidence="1">
    <location>
        <begin position="60"/>
        <end position="99"/>
    </location>
</feature>
<name>A0AAD8D1H8_ACIOX</name>
<evidence type="ECO:0000313" key="3">
    <source>
        <dbReference type="Proteomes" id="UP001230051"/>
    </source>
</evidence>
<gene>
    <name evidence="2" type="ORF">AOXY_G19513</name>
</gene>
<dbReference type="EMBL" id="JAGXEW010000019">
    <property type="protein sequence ID" value="KAK1160716.1"/>
    <property type="molecule type" value="Genomic_DNA"/>
</dbReference>
<organism evidence="2 3">
    <name type="scientific">Acipenser oxyrinchus oxyrinchus</name>
    <dbReference type="NCBI Taxonomy" id="40147"/>
    <lineage>
        <taxon>Eukaryota</taxon>
        <taxon>Metazoa</taxon>
        <taxon>Chordata</taxon>
        <taxon>Craniata</taxon>
        <taxon>Vertebrata</taxon>
        <taxon>Euteleostomi</taxon>
        <taxon>Actinopterygii</taxon>
        <taxon>Chondrostei</taxon>
        <taxon>Acipenseriformes</taxon>
        <taxon>Acipenseridae</taxon>
        <taxon>Acipenser</taxon>
    </lineage>
</organism>